<gene>
    <name evidence="2" type="ORF">EC1118_1P2_4841g</name>
</gene>
<sequence length="435" mass="49279">MSGYFSGFSLNKITDSIATAAHKTQDTLNNALANANVNLNDPQTRLSIKSRTRFVQESLGTVSDISKLPPQYQFLEKKSDSLEKVCKRILLVSKTFEVEGYDYPPNLTESISDWWSLNKDGWFGSKKSESSTKKKGSNHDDAFLPRSFAQAISKAAVDCECEFQNLEHNEKAELKKKKESIKTAQTTEAQGADHNEEDEEDEEDDEDDEDLSNLIKVFDSWSTCYKNIDEGKAEMDSMMVKEFNKKLETLINQDFKKVHDLRKKVEESRLKFDTMRYEVKAKEAELEAKKAEATGEAHSKDVSAKDISANTTTSFDETPSTEDEKPKSEGAEEESKKEANEPTVDDVADRKEDLKSNKVNDEPPIEESEENKLLEKLEDEFVSNTTAAVETMEEITDSSEILGLIKLFQNFQLVYFRQCVQEVEANLKVLNGLEI</sequence>
<feature type="compositionally biased region" description="Basic and acidic residues" evidence="1">
    <location>
        <begin position="322"/>
        <end position="340"/>
    </location>
</feature>
<dbReference type="Proteomes" id="UP000000286">
    <property type="component" value="Chromosome XVI"/>
</dbReference>
<dbReference type="EMBL" id="FN394217">
    <property type="protein sequence ID" value="CAY87103.1"/>
    <property type="molecule type" value="Genomic_DNA"/>
</dbReference>
<dbReference type="SUPFAM" id="SSF103657">
    <property type="entry name" value="BAR/IMD domain-like"/>
    <property type="match status" value="1"/>
</dbReference>
<organism evidence="2 3">
    <name type="scientific">Saccharomyces cerevisiae (strain Lalvin EC1118 / Prise de mousse)</name>
    <name type="common">Baker's yeast</name>
    <dbReference type="NCBI Taxonomy" id="643680"/>
    <lineage>
        <taxon>Eukaryota</taxon>
        <taxon>Fungi</taxon>
        <taxon>Dikarya</taxon>
        <taxon>Ascomycota</taxon>
        <taxon>Saccharomycotina</taxon>
        <taxon>Saccharomycetes</taxon>
        <taxon>Saccharomycetales</taxon>
        <taxon>Saccharomycetaceae</taxon>
        <taxon>Saccharomyces</taxon>
    </lineage>
</organism>
<dbReference type="Pfam" id="PF10455">
    <property type="entry name" value="BAR_2"/>
    <property type="match status" value="1"/>
</dbReference>
<feature type="region of interest" description="Disordered" evidence="1">
    <location>
        <begin position="290"/>
        <end position="373"/>
    </location>
</feature>
<feature type="region of interest" description="Disordered" evidence="1">
    <location>
        <begin position="174"/>
        <end position="210"/>
    </location>
</feature>
<reference evidence="2 3" key="1">
    <citation type="journal article" date="2009" name="Proc. Natl. Acad. Sci. U.S.A.">
        <title>Eukaryote-to-eukaryote gene transfer events revealed by the genome sequence of the wine yeast Saccharomyces cerevisiae EC1118.</title>
        <authorList>
            <person name="Novo M."/>
            <person name="Bigey F."/>
            <person name="Beyne E."/>
            <person name="Galeote V."/>
            <person name="Gavory F."/>
            <person name="Mallet S."/>
            <person name="Cambot B."/>
            <person name="Legras J.L."/>
            <person name="Wincker P."/>
            <person name="Casaregola S."/>
            <person name="Dequin S."/>
        </authorList>
    </citation>
    <scope>NUCLEOTIDE SEQUENCE [LARGE SCALE GENOMIC DNA]</scope>
    <source>
        <strain evidence="3">Lalvin EC1118 / Prise de mousse</strain>
    </source>
</reference>
<dbReference type="Gene3D" id="1.20.1270.60">
    <property type="entry name" value="Arfaptin homology (AH) domain/BAR domain"/>
    <property type="match status" value="1"/>
</dbReference>
<proteinExistence type="predicted"/>
<evidence type="ECO:0000256" key="1">
    <source>
        <dbReference type="SAM" id="MobiDB-lite"/>
    </source>
</evidence>
<evidence type="ECO:0000313" key="3">
    <source>
        <dbReference type="Proteomes" id="UP000000286"/>
    </source>
</evidence>
<dbReference type="InterPro" id="IPR027267">
    <property type="entry name" value="AH/BAR_dom_sf"/>
</dbReference>
<dbReference type="AlphaFoldDB" id="C8ZJH2"/>
<evidence type="ECO:0000313" key="2">
    <source>
        <dbReference type="EMBL" id="CAY87103.1"/>
    </source>
</evidence>
<feature type="compositionally biased region" description="Polar residues" evidence="1">
    <location>
        <begin position="308"/>
        <end position="318"/>
    </location>
</feature>
<dbReference type="HOGENOM" id="CLU_059029_0_0_1"/>
<accession>C8ZJH2</accession>
<feature type="compositionally biased region" description="Basic and acidic residues" evidence="1">
    <location>
        <begin position="290"/>
        <end position="304"/>
    </location>
</feature>
<dbReference type="InterPro" id="IPR018859">
    <property type="entry name" value="BAR_dom-cont"/>
</dbReference>
<protein>
    <submittedName>
        <fullName evidence="2">EC1118_1P2_4841p</fullName>
    </submittedName>
</protein>
<name>C8ZJH2_YEAS8</name>
<feature type="compositionally biased region" description="Acidic residues" evidence="1">
    <location>
        <begin position="195"/>
        <end position="210"/>
    </location>
</feature>
<dbReference type="OrthoDB" id="5549748at2759"/>
<feature type="compositionally biased region" description="Basic and acidic residues" evidence="1">
    <location>
        <begin position="347"/>
        <end position="361"/>
    </location>
</feature>